<dbReference type="PANTHER" id="PTHR43050:SF1">
    <property type="entry name" value="SERINE RACEMASE"/>
    <property type="match status" value="1"/>
</dbReference>
<accession>A0AAE0Y8W6</accession>
<dbReference type="GO" id="GO:0003941">
    <property type="term" value="F:L-serine ammonia-lyase activity"/>
    <property type="evidence" value="ECO:0007669"/>
    <property type="project" value="TreeGrafter"/>
</dbReference>
<name>A0AAE0Y8W6_9GAST</name>
<dbReference type="PANTHER" id="PTHR43050">
    <property type="entry name" value="SERINE / THREONINE RACEMASE FAMILY MEMBER"/>
    <property type="match status" value="1"/>
</dbReference>
<evidence type="ECO:0000256" key="2">
    <source>
        <dbReference type="ARBA" id="ARBA00010869"/>
    </source>
</evidence>
<feature type="domain" description="Tryptophan synthase beta chain-like PALP" evidence="4">
    <location>
        <begin position="2"/>
        <end position="181"/>
    </location>
</feature>
<proteinExistence type="inferred from homology"/>
<evidence type="ECO:0000313" key="5">
    <source>
        <dbReference type="EMBL" id="KAK3736459.1"/>
    </source>
</evidence>
<organism evidence="5 6">
    <name type="scientific">Elysia crispata</name>
    <name type="common">lettuce slug</name>
    <dbReference type="NCBI Taxonomy" id="231223"/>
    <lineage>
        <taxon>Eukaryota</taxon>
        <taxon>Metazoa</taxon>
        <taxon>Spiralia</taxon>
        <taxon>Lophotrochozoa</taxon>
        <taxon>Mollusca</taxon>
        <taxon>Gastropoda</taxon>
        <taxon>Heterobranchia</taxon>
        <taxon>Euthyneura</taxon>
        <taxon>Panpulmonata</taxon>
        <taxon>Sacoglossa</taxon>
        <taxon>Placobranchoidea</taxon>
        <taxon>Plakobranchidae</taxon>
        <taxon>Elysia</taxon>
    </lineage>
</organism>
<dbReference type="GO" id="GO:0005524">
    <property type="term" value="F:ATP binding"/>
    <property type="evidence" value="ECO:0007669"/>
    <property type="project" value="TreeGrafter"/>
</dbReference>
<dbReference type="Pfam" id="PF00291">
    <property type="entry name" value="PALP"/>
    <property type="match status" value="1"/>
</dbReference>
<dbReference type="SUPFAM" id="SSF53686">
    <property type="entry name" value="Tryptophan synthase beta subunit-like PLP-dependent enzymes"/>
    <property type="match status" value="1"/>
</dbReference>
<dbReference type="GO" id="GO:0018114">
    <property type="term" value="F:threonine racemase activity"/>
    <property type="evidence" value="ECO:0007669"/>
    <property type="project" value="TreeGrafter"/>
</dbReference>
<evidence type="ECO:0000256" key="1">
    <source>
        <dbReference type="ARBA" id="ARBA00001933"/>
    </source>
</evidence>
<evidence type="ECO:0000313" key="6">
    <source>
        <dbReference type="Proteomes" id="UP001283361"/>
    </source>
</evidence>
<protein>
    <recommendedName>
        <fullName evidence="4">Tryptophan synthase beta chain-like PALP domain-containing protein</fullName>
    </recommendedName>
</protein>
<dbReference type="GO" id="GO:0030170">
    <property type="term" value="F:pyridoxal phosphate binding"/>
    <property type="evidence" value="ECO:0007669"/>
    <property type="project" value="TreeGrafter"/>
</dbReference>
<dbReference type="AlphaFoldDB" id="A0AAE0Y8W6"/>
<comment type="cofactor">
    <cofactor evidence="1">
        <name>pyridoxal 5'-phosphate</name>
        <dbReference type="ChEBI" id="CHEBI:597326"/>
    </cofactor>
</comment>
<evidence type="ECO:0000256" key="3">
    <source>
        <dbReference type="ARBA" id="ARBA00022898"/>
    </source>
</evidence>
<dbReference type="InterPro" id="IPR001926">
    <property type="entry name" value="TrpB-like_PALP"/>
</dbReference>
<evidence type="ECO:0000259" key="4">
    <source>
        <dbReference type="Pfam" id="PF00291"/>
    </source>
</evidence>
<keyword evidence="3" id="KW-0663">Pyridoxal phosphate</keyword>
<feature type="non-terminal residue" evidence="5">
    <location>
        <position position="192"/>
    </location>
</feature>
<dbReference type="GO" id="GO:0030378">
    <property type="term" value="F:serine racemase activity"/>
    <property type="evidence" value="ECO:0007669"/>
    <property type="project" value="TreeGrafter"/>
</dbReference>
<dbReference type="Gene3D" id="3.40.50.1100">
    <property type="match status" value="1"/>
</dbReference>
<comment type="caution">
    <text evidence="5">The sequence shown here is derived from an EMBL/GenBank/DDBJ whole genome shotgun (WGS) entry which is preliminary data.</text>
</comment>
<dbReference type="InterPro" id="IPR036052">
    <property type="entry name" value="TrpB-like_PALP_sf"/>
</dbReference>
<dbReference type="EMBL" id="JAWDGP010006710">
    <property type="protein sequence ID" value="KAK3736459.1"/>
    <property type="molecule type" value="Genomic_DNA"/>
</dbReference>
<reference evidence="5" key="1">
    <citation type="journal article" date="2023" name="G3 (Bethesda)">
        <title>A reference genome for the long-term kleptoplast-retaining sea slug Elysia crispata morphotype clarki.</title>
        <authorList>
            <person name="Eastman K.E."/>
            <person name="Pendleton A.L."/>
            <person name="Shaikh M.A."/>
            <person name="Suttiyut T."/>
            <person name="Ogas R."/>
            <person name="Tomko P."/>
            <person name="Gavelis G."/>
            <person name="Widhalm J.R."/>
            <person name="Wisecaver J.H."/>
        </authorList>
    </citation>
    <scope>NUCLEOTIDE SEQUENCE</scope>
    <source>
        <strain evidence="5">ECLA1</strain>
    </source>
</reference>
<sequence>YETCEKLAREKELEAVSSSDHADVIAGQGSVALEFLTQVPCLDAILVPVAGGGLSAGIAIAAKANKPDIKVYLVTPKGKKMEECLITGRRPWKGPHRYLNTVADGLRVRQTGNINTPILVALAEKEVFEVDDEAIVAAMRFAFERMKMVIEPSAAAPIAAAFSDKLQAMNPKMVNIGVILSGGNVDIDRLPW</sequence>
<dbReference type="Proteomes" id="UP001283361">
    <property type="component" value="Unassembled WGS sequence"/>
</dbReference>
<dbReference type="GO" id="GO:0000287">
    <property type="term" value="F:magnesium ion binding"/>
    <property type="evidence" value="ECO:0007669"/>
    <property type="project" value="TreeGrafter"/>
</dbReference>
<gene>
    <name evidence="5" type="ORF">RRG08_010740</name>
</gene>
<dbReference type="GO" id="GO:0070179">
    <property type="term" value="P:D-serine biosynthetic process"/>
    <property type="evidence" value="ECO:0007669"/>
    <property type="project" value="TreeGrafter"/>
</dbReference>
<comment type="similarity">
    <text evidence="2">Belongs to the serine/threonine dehydratase family.</text>
</comment>
<keyword evidence="6" id="KW-1185">Reference proteome</keyword>